<feature type="region of interest" description="Disordered" evidence="1">
    <location>
        <begin position="985"/>
        <end position="1053"/>
    </location>
</feature>
<name>A0AA40AIU9_9PEZI</name>
<feature type="compositionally biased region" description="Low complexity" evidence="1">
    <location>
        <begin position="706"/>
        <end position="716"/>
    </location>
</feature>
<organism evidence="2 3">
    <name type="scientific">Apiosordaria backusii</name>
    <dbReference type="NCBI Taxonomy" id="314023"/>
    <lineage>
        <taxon>Eukaryota</taxon>
        <taxon>Fungi</taxon>
        <taxon>Dikarya</taxon>
        <taxon>Ascomycota</taxon>
        <taxon>Pezizomycotina</taxon>
        <taxon>Sordariomycetes</taxon>
        <taxon>Sordariomycetidae</taxon>
        <taxon>Sordariales</taxon>
        <taxon>Lasiosphaeriaceae</taxon>
        <taxon>Apiosordaria</taxon>
    </lineage>
</organism>
<feature type="region of interest" description="Disordered" evidence="1">
    <location>
        <begin position="87"/>
        <end position="112"/>
    </location>
</feature>
<feature type="compositionally biased region" description="Acidic residues" evidence="1">
    <location>
        <begin position="144"/>
        <end position="153"/>
    </location>
</feature>
<gene>
    <name evidence="2" type="ORF">B0T21DRAFT_375168</name>
</gene>
<feature type="region of interest" description="Disordered" evidence="1">
    <location>
        <begin position="780"/>
        <end position="819"/>
    </location>
</feature>
<feature type="region of interest" description="Disordered" evidence="1">
    <location>
        <begin position="1"/>
        <end position="28"/>
    </location>
</feature>
<feature type="compositionally biased region" description="Polar residues" evidence="1">
    <location>
        <begin position="694"/>
        <end position="705"/>
    </location>
</feature>
<feature type="region of interest" description="Disordered" evidence="1">
    <location>
        <begin position="133"/>
        <end position="194"/>
    </location>
</feature>
<feature type="compositionally biased region" description="Basic residues" evidence="1">
    <location>
        <begin position="995"/>
        <end position="1023"/>
    </location>
</feature>
<feature type="compositionally biased region" description="Polar residues" evidence="1">
    <location>
        <begin position="327"/>
        <end position="336"/>
    </location>
</feature>
<feature type="region of interest" description="Disordered" evidence="1">
    <location>
        <begin position="509"/>
        <end position="636"/>
    </location>
</feature>
<dbReference type="EMBL" id="JAUKTV010000014">
    <property type="protein sequence ID" value="KAK0716580.1"/>
    <property type="molecule type" value="Genomic_DNA"/>
</dbReference>
<evidence type="ECO:0000313" key="2">
    <source>
        <dbReference type="EMBL" id="KAK0716580.1"/>
    </source>
</evidence>
<feature type="compositionally biased region" description="Polar residues" evidence="1">
    <location>
        <begin position="717"/>
        <end position="748"/>
    </location>
</feature>
<feature type="region of interest" description="Disordered" evidence="1">
    <location>
        <begin position="214"/>
        <end position="497"/>
    </location>
</feature>
<feature type="compositionally biased region" description="Low complexity" evidence="1">
    <location>
        <begin position="548"/>
        <end position="569"/>
    </location>
</feature>
<accession>A0AA40AIU9</accession>
<feature type="compositionally biased region" description="Polar residues" evidence="1">
    <location>
        <begin position="585"/>
        <end position="636"/>
    </location>
</feature>
<feature type="compositionally biased region" description="Polar residues" evidence="1">
    <location>
        <begin position="426"/>
        <end position="435"/>
    </location>
</feature>
<evidence type="ECO:0000256" key="1">
    <source>
        <dbReference type="SAM" id="MobiDB-lite"/>
    </source>
</evidence>
<sequence>MVEEPVGEVTVDEPTYDEPADQYDEEYSEEPIEAYVEEPVYEQPVEQAVDDPRFEESEEVYVEEQPQEEAYGELAQEPFEEPVTAFSEPANEDVAQQPAEEYYEEPAQQRYEEPVQDLYSGQGWGDDLTEDEAACFEDQHQEYQEEVQPEPEDILPAHPEPTPSYSEPVQDLSPPPTPPLEQPQLEAEVREDESETIIVGYSEEEVLSPMAQEIHQALDEALNEETSYPERTEEPYPVEDQYSPPMTPADNRYGHDEFPPSSNDHLKSPAVASNWGRQSQLLSPRPLTPPLEDHDLDYPLSPQAGWDANQHRPVTPPNEPQDHQLLSPLTFQQSPLVDQYHEEQYNSATEVYEDNNSHDNDGYWAGHNAMSSPTLSEPHLAQQESLEDKGPYPAFSPRPPNTPPQQNTHGFVGPSTDTERNRSIEADTNTYSSEPDSFMNDRRSSEPEFEIMNAGTRSIDTYDAPEDSPLPHEMQSQSPQPAFEEYPTQQTSVSPVKVQSVEYQIPHDQASIQEYLQEEPAGPYEDYAYVQPEQIPEEEYEEQRAEYQEYAPQQAEAVQQERIAEQQQYQPPPPPPQSRPLSLFPKQTQSANPALRSNNEGAYQSNEPMQMNTISEDSDEGTATSNVSKPSSGKAGTQKYQWLLPLMATATLGFGMEALEEQFHASSNKSSGWTFKSWFRIGKRKQNAVVGPMSGSSTSTVGQTDQPSQPSQQSPQVQFTDNSTARGLNVMQNSSPQTRNMSPQASNEWRNHDEADLEEPKPRKKGIFAWFGRRNKNAVNDVEAPSPVPQESYEMRDPNQTRTTESSQQSNSFGNMTTVESNTLNQGQAQSSQSPQMVAYQQPPVQGDVDQAPKKPGFWARLFSKRTKPQNAATLANSPGAGPDGSPDINGQKPEKKKGFWARLFSRSNKKKSRPTDDIELGNINAQDDQIARVGRVKSGSPQLIQGPNRRTSAVGAIVGPSGRQQQPQQWQQTIPEDTTAEDNVAEFNEPPNPKTKKRGIFARSMGRRSGHSKNKNKNKGKGKAVDENNNGEWEDVEEQTHETATLPPARPKLARVKKYGAVVSNSEGLAQQHVTAPKQKERGKIRTGAAAANPGNWFWMDVYWK</sequence>
<comment type="caution">
    <text evidence="2">The sequence shown here is derived from an EMBL/GenBank/DDBJ whole genome shotgun (WGS) entry which is preliminary data.</text>
</comment>
<keyword evidence="3" id="KW-1185">Reference proteome</keyword>
<dbReference type="AlphaFoldDB" id="A0AA40AIU9"/>
<feature type="compositionally biased region" description="Pro residues" evidence="1">
    <location>
        <begin position="394"/>
        <end position="403"/>
    </location>
</feature>
<proteinExistence type="predicted"/>
<feature type="compositionally biased region" description="Polar residues" evidence="1">
    <location>
        <begin position="800"/>
        <end position="819"/>
    </location>
</feature>
<protein>
    <submittedName>
        <fullName evidence="2">Uncharacterized protein</fullName>
    </submittedName>
</protein>
<feature type="region of interest" description="Disordered" evidence="1">
    <location>
        <begin position="865"/>
        <end position="927"/>
    </location>
</feature>
<dbReference type="Proteomes" id="UP001172159">
    <property type="component" value="Unassembled WGS sequence"/>
</dbReference>
<evidence type="ECO:0000313" key="3">
    <source>
        <dbReference type="Proteomes" id="UP001172159"/>
    </source>
</evidence>
<feature type="compositionally biased region" description="Basic and acidic residues" evidence="1">
    <location>
        <begin position="749"/>
        <end position="761"/>
    </location>
</feature>
<reference evidence="2" key="1">
    <citation type="submission" date="2023-06" db="EMBL/GenBank/DDBJ databases">
        <title>Genome-scale phylogeny and comparative genomics of the fungal order Sordariales.</title>
        <authorList>
            <consortium name="Lawrence Berkeley National Laboratory"/>
            <person name="Hensen N."/>
            <person name="Bonometti L."/>
            <person name="Westerberg I."/>
            <person name="Brannstrom I.O."/>
            <person name="Guillou S."/>
            <person name="Cros-Aarteil S."/>
            <person name="Calhoun S."/>
            <person name="Haridas S."/>
            <person name="Kuo A."/>
            <person name="Mondo S."/>
            <person name="Pangilinan J."/>
            <person name="Riley R."/>
            <person name="Labutti K."/>
            <person name="Andreopoulos B."/>
            <person name="Lipzen A."/>
            <person name="Chen C."/>
            <person name="Yanf M."/>
            <person name="Daum C."/>
            <person name="Ng V."/>
            <person name="Clum A."/>
            <person name="Steindorff A."/>
            <person name="Ohm R."/>
            <person name="Martin F."/>
            <person name="Silar P."/>
            <person name="Natvig D."/>
            <person name="Lalanne C."/>
            <person name="Gautier V."/>
            <person name="Ament-Velasquez S.L."/>
            <person name="Kruys A."/>
            <person name="Hutchinson M.I."/>
            <person name="Powell A.J."/>
            <person name="Barry K."/>
            <person name="Miller A.N."/>
            <person name="Grigoriev I.V."/>
            <person name="Debuchy R."/>
            <person name="Gladieux P."/>
            <person name="Thoren M.H."/>
            <person name="Johannesson H."/>
        </authorList>
    </citation>
    <scope>NUCLEOTIDE SEQUENCE</scope>
    <source>
        <strain evidence="2">CBS 540.89</strain>
    </source>
</reference>
<feature type="region of interest" description="Disordered" evidence="1">
    <location>
        <begin position="688"/>
        <end position="761"/>
    </location>
</feature>